<dbReference type="GO" id="GO:0005886">
    <property type="term" value="C:plasma membrane"/>
    <property type="evidence" value="ECO:0007669"/>
    <property type="project" value="UniProtKB-SubCell"/>
</dbReference>
<organism evidence="11 12">
    <name type="scientific">Thiosulfatimonas sediminis</name>
    <dbReference type="NCBI Taxonomy" id="2675054"/>
    <lineage>
        <taxon>Bacteria</taxon>
        <taxon>Pseudomonadati</taxon>
        <taxon>Pseudomonadota</taxon>
        <taxon>Gammaproteobacteria</taxon>
        <taxon>Thiotrichales</taxon>
        <taxon>Piscirickettsiaceae</taxon>
        <taxon>Thiosulfatimonas</taxon>
    </lineage>
</organism>
<dbReference type="Pfam" id="PF04973">
    <property type="entry name" value="NMN_transporter"/>
    <property type="match status" value="1"/>
</dbReference>
<dbReference type="KEGG" id="tse:THMIRHAS_18230"/>
<proteinExistence type="inferred from homology"/>
<evidence type="ECO:0000313" key="12">
    <source>
        <dbReference type="Proteomes" id="UP000501726"/>
    </source>
</evidence>
<dbReference type="AlphaFoldDB" id="A0A6F8PWV7"/>
<evidence type="ECO:0000313" key="11">
    <source>
        <dbReference type="EMBL" id="BBP46450.1"/>
    </source>
</evidence>
<evidence type="ECO:0000256" key="2">
    <source>
        <dbReference type="ARBA" id="ARBA00004651"/>
    </source>
</evidence>
<dbReference type="PANTHER" id="PTHR36122:SF2">
    <property type="entry name" value="NICOTINAMIDE RIBOSIDE TRANSPORTER PNUC"/>
    <property type="match status" value="1"/>
</dbReference>
<feature type="transmembrane region" description="Helical" evidence="10">
    <location>
        <begin position="183"/>
        <end position="199"/>
    </location>
</feature>
<dbReference type="PANTHER" id="PTHR36122">
    <property type="entry name" value="NICOTINAMIDE RIBOSIDE TRANSPORTER PNUC"/>
    <property type="match status" value="1"/>
</dbReference>
<evidence type="ECO:0000256" key="7">
    <source>
        <dbReference type="ARBA" id="ARBA00022692"/>
    </source>
</evidence>
<sequence length="213" mass="24500">MAADSNWLLNAFNALLAQSGWEWLAVFLGIAYVILAAKNSKWAWPSAFVSTLTYTVLFWEGQLPMQALLNAYYLIMALYGFWLWSQSEKTTTTEQSATHVSIHQRSWKFHIGFIALGTTLSALIGWYLASSEASQLPYLDATVTVFSVMNTVLMARKVLENWLYWIVIDAAAIYLYWESGFYVTIIMFSLYLLLAFYGYRQWKQLITQQQTSQ</sequence>
<dbReference type="RefSeq" id="WP_243830816.1">
    <property type="nucleotide sequence ID" value="NZ_AP021889.1"/>
</dbReference>
<keyword evidence="12" id="KW-1185">Reference proteome</keyword>
<evidence type="ECO:0000256" key="4">
    <source>
        <dbReference type="ARBA" id="ARBA00017522"/>
    </source>
</evidence>
<dbReference type="InterPro" id="IPR006419">
    <property type="entry name" value="NMN_transpt_PnuC"/>
</dbReference>
<evidence type="ECO:0000256" key="5">
    <source>
        <dbReference type="ARBA" id="ARBA00022448"/>
    </source>
</evidence>
<evidence type="ECO:0000256" key="1">
    <source>
        <dbReference type="ARBA" id="ARBA00002672"/>
    </source>
</evidence>
<gene>
    <name evidence="11" type="primary">pnuT</name>
    <name evidence="11" type="ORF">THMIRHAS_18230</name>
</gene>
<dbReference type="NCBIfam" id="TIGR01528">
    <property type="entry name" value="NMN_trans_PnuC"/>
    <property type="match status" value="1"/>
</dbReference>
<feature type="transmembrane region" description="Helical" evidence="10">
    <location>
        <begin position="42"/>
        <end position="59"/>
    </location>
</feature>
<evidence type="ECO:0000256" key="6">
    <source>
        <dbReference type="ARBA" id="ARBA00022475"/>
    </source>
</evidence>
<keyword evidence="7 10" id="KW-0812">Transmembrane</keyword>
<evidence type="ECO:0000256" key="10">
    <source>
        <dbReference type="SAM" id="Phobius"/>
    </source>
</evidence>
<evidence type="ECO:0000256" key="3">
    <source>
        <dbReference type="ARBA" id="ARBA00006669"/>
    </source>
</evidence>
<accession>A0A6F8PWV7</accession>
<keyword evidence="5" id="KW-0813">Transport</keyword>
<comment type="function">
    <text evidence="1">Required for nicotinamide riboside transport across the inner membrane.</text>
</comment>
<keyword evidence="8 10" id="KW-1133">Transmembrane helix</keyword>
<dbReference type="GO" id="GO:0034257">
    <property type="term" value="F:nicotinamide riboside transmembrane transporter activity"/>
    <property type="evidence" value="ECO:0007669"/>
    <property type="project" value="InterPro"/>
</dbReference>
<comment type="similarity">
    <text evidence="3">Belongs to the nicotinamide ribonucleoside (NR) uptake permease (TC 4.B.1) family.</text>
</comment>
<feature type="transmembrane region" description="Helical" evidence="10">
    <location>
        <begin position="12"/>
        <end position="35"/>
    </location>
</feature>
<evidence type="ECO:0000256" key="9">
    <source>
        <dbReference type="ARBA" id="ARBA00023136"/>
    </source>
</evidence>
<keyword evidence="9 10" id="KW-0472">Membrane</keyword>
<comment type="subcellular location">
    <subcellularLocation>
        <location evidence="2">Cell membrane</location>
        <topology evidence="2">Multi-pass membrane protein</topology>
    </subcellularLocation>
</comment>
<dbReference type="Proteomes" id="UP000501726">
    <property type="component" value="Chromosome"/>
</dbReference>
<evidence type="ECO:0000256" key="8">
    <source>
        <dbReference type="ARBA" id="ARBA00022989"/>
    </source>
</evidence>
<reference evidence="12" key="1">
    <citation type="submission" date="2019-11" db="EMBL/GenBank/DDBJ databases">
        <title>Isolation and characterization of two novel species in the genus Thiomicrorhabdus.</title>
        <authorList>
            <person name="Mochizuki J."/>
            <person name="Kojima H."/>
            <person name="Fukui M."/>
        </authorList>
    </citation>
    <scope>NUCLEOTIDE SEQUENCE [LARGE SCALE GENOMIC DNA]</scope>
    <source>
        <strain evidence="12">aks77</strain>
    </source>
</reference>
<feature type="transmembrane region" description="Helical" evidence="10">
    <location>
        <begin position="65"/>
        <end position="84"/>
    </location>
</feature>
<protein>
    <recommendedName>
        <fullName evidence="4">Nicotinamide riboside transporter PnuC</fullName>
    </recommendedName>
</protein>
<name>A0A6F8PWV7_9GAMM</name>
<keyword evidence="6" id="KW-1003">Cell membrane</keyword>
<dbReference type="EMBL" id="AP021889">
    <property type="protein sequence ID" value="BBP46450.1"/>
    <property type="molecule type" value="Genomic_DNA"/>
</dbReference>
<feature type="transmembrane region" description="Helical" evidence="10">
    <location>
        <begin position="109"/>
        <end position="129"/>
    </location>
</feature>